<evidence type="ECO:0000313" key="3">
    <source>
        <dbReference type="Proteomes" id="UP001596512"/>
    </source>
</evidence>
<proteinExistence type="predicted"/>
<feature type="region of interest" description="Disordered" evidence="1">
    <location>
        <begin position="30"/>
        <end position="72"/>
    </location>
</feature>
<sequence>MQAAGAARAAVAVVSNMICGPVSTRRFAATDGCTRPSTTTSRSASAAASAPVAMSGAGAHSGGMDRPSSPTR</sequence>
<reference evidence="3" key="1">
    <citation type="journal article" date="2019" name="Int. J. Syst. Evol. Microbiol.">
        <title>The Global Catalogue of Microorganisms (GCM) 10K type strain sequencing project: providing services to taxonomists for standard genome sequencing and annotation.</title>
        <authorList>
            <consortium name="The Broad Institute Genomics Platform"/>
            <consortium name="The Broad Institute Genome Sequencing Center for Infectious Disease"/>
            <person name="Wu L."/>
            <person name="Ma J."/>
        </authorList>
    </citation>
    <scope>NUCLEOTIDE SEQUENCE [LARGE SCALE GENOMIC DNA]</scope>
    <source>
        <strain evidence="3">JCM 17695</strain>
    </source>
</reference>
<evidence type="ECO:0000313" key="2">
    <source>
        <dbReference type="EMBL" id="MFC7618291.1"/>
    </source>
</evidence>
<accession>A0ABW2TZT4</accession>
<evidence type="ECO:0000256" key="1">
    <source>
        <dbReference type="SAM" id="MobiDB-lite"/>
    </source>
</evidence>
<keyword evidence="3" id="KW-1185">Reference proteome</keyword>
<comment type="caution">
    <text evidence="2">The sequence shown here is derived from an EMBL/GenBank/DDBJ whole genome shotgun (WGS) entry which is preliminary data.</text>
</comment>
<name>A0ABW2TZT4_9PSEU</name>
<feature type="compositionally biased region" description="Low complexity" evidence="1">
    <location>
        <begin position="34"/>
        <end position="64"/>
    </location>
</feature>
<dbReference type="Proteomes" id="UP001596512">
    <property type="component" value="Unassembled WGS sequence"/>
</dbReference>
<protein>
    <submittedName>
        <fullName evidence="2">Uncharacterized protein</fullName>
    </submittedName>
</protein>
<organism evidence="2 3">
    <name type="scientific">Actinokineospora soli</name>
    <dbReference type="NCBI Taxonomy" id="1048753"/>
    <lineage>
        <taxon>Bacteria</taxon>
        <taxon>Bacillati</taxon>
        <taxon>Actinomycetota</taxon>
        <taxon>Actinomycetes</taxon>
        <taxon>Pseudonocardiales</taxon>
        <taxon>Pseudonocardiaceae</taxon>
        <taxon>Actinokineospora</taxon>
    </lineage>
</organism>
<gene>
    <name evidence="2" type="ORF">ACFQV2_37895</name>
</gene>
<dbReference type="EMBL" id="JBHTEY010000004">
    <property type="protein sequence ID" value="MFC7618291.1"/>
    <property type="molecule type" value="Genomic_DNA"/>
</dbReference>